<reference evidence="1" key="1">
    <citation type="submission" date="2022-04" db="EMBL/GenBank/DDBJ databases">
        <authorList>
            <person name="Xu L."/>
            <person name="Lv Z."/>
        </authorList>
    </citation>
    <scope>NUCLEOTIDE SEQUENCE</scope>
    <source>
        <strain evidence="1">LV_2022a</strain>
    </source>
</reference>
<gene>
    <name evidence="1" type="ORF">MN116_008815</name>
</gene>
<comment type="caution">
    <text evidence="1">The sequence shown here is derived from an EMBL/GenBank/DDBJ whole genome shotgun (WGS) entry which is preliminary data.</text>
</comment>
<organism evidence="1 2">
    <name type="scientific">Schistosoma mekongi</name>
    <name type="common">Parasitic worm</name>
    <dbReference type="NCBI Taxonomy" id="38744"/>
    <lineage>
        <taxon>Eukaryota</taxon>
        <taxon>Metazoa</taxon>
        <taxon>Spiralia</taxon>
        <taxon>Lophotrochozoa</taxon>
        <taxon>Platyhelminthes</taxon>
        <taxon>Trematoda</taxon>
        <taxon>Digenea</taxon>
        <taxon>Strigeidida</taxon>
        <taxon>Schistosomatoidea</taxon>
        <taxon>Schistosomatidae</taxon>
        <taxon>Schistosoma</taxon>
    </lineage>
</organism>
<dbReference type="EMBL" id="JALJAT010000010">
    <property type="protein sequence ID" value="KAK4467577.1"/>
    <property type="molecule type" value="Genomic_DNA"/>
</dbReference>
<dbReference type="Proteomes" id="UP001292079">
    <property type="component" value="Unassembled WGS sequence"/>
</dbReference>
<protein>
    <submittedName>
        <fullName evidence="1">Uncharacterized protein</fullName>
    </submittedName>
</protein>
<reference evidence="1" key="2">
    <citation type="journal article" date="2023" name="Infect Dis Poverty">
        <title>Chromosome-scale genome of the human blood fluke Schistosoma mekongi and its implications for public health.</title>
        <authorList>
            <person name="Zhou M."/>
            <person name="Xu L."/>
            <person name="Xu D."/>
            <person name="Chen W."/>
            <person name="Khan J."/>
            <person name="Hu Y."/>
            <person name="Huang H."/>
            <person name="Wei H."/>
            <person name="Zhang Y."/>
            <person name="Chusongsang P."/>
            <person name="Tanasarnprasert K."/>
            <person name="Hu X."/>
            <person name="Limpanont Y."/>
            <person name="Lv Z."/>
        </authorList>
    </citation>
    <scope>NUCLEOTIDE SEQUENCE</scope>
    <source>
        <strain evidence="1">LV_2022a</strain>
    </source>
</reference>
<accession>A0AAE2D1D3</accession>
<name>A0AAE2D1D3_SCHME</name>
<proteinExistence type="predicted"/>
<dbReference type="AlphaFoldDB" id="A0AAE2D1D3"/>
<sequence length="149" mass="17176">MFTVNYFQLFQIESTLAERNAATLVHTCIVSSVPPEELLRPSACLAFIVIDHDLIMSNDLEGFVFTQTSLLLKPSNEKEQSSENSKLFFSNVRSQNRSANEYKHLQIRSSLIRPISYKYGALDVIGQRNYTYTQEIYKRWKTLEDSALN</sequence>
<evidence type="ECO:0000313" key="1">
    <source>
        <dbReference type="EMBL" id="KAK4467577.1"/>
    </source>
</evidence>
<evidence type="ECO:0000313" key="2">
    <source>
        <dbReference type="Proteomes" id="UP001292079"/>
    </source>
</evidence>
<keyword evidence="2" id="KW-1185">Reference proteome</keyword>